<name>A0ABN7WM69_GIGMA</name>
<organism evidence="1 2">
    <name type="scientific">Gigaspora margarita</name>
    <dbReference type="NCBI Taxonomy" id="4874"/>
    <lineage>
        <taxon>Eukaryota</taxon>
        <taxon>Fungi</taxon>
        <taxon>Fungi incertae sedis</taxon>
        <taxon>Mucoromycota</taxon>
        <taxon>Glomeromycotina</taxon>
        <taxon>Glomeromycetes</taxon>
        <taxon>Diversisporales</taxon>
        <taxon>Gigasporaceae</taxon>
        <taxon>Gigaspora</taxon>
    </lineage>
</organism>
<accession>A0ABN7WM69</accession>
<feature type="non-terminal residue" evidence="1">
    <location>
        <position position="1"/>
    </location>
</feature>
<evidence type="ECO:0000313" key="2">
    <source>
        <dbReference type="Proteomes" id="UP000789901"/>
    </source>
</evidence>
<proteinExistence type="predicted"/>
<gene>
    <name evidence="1" type="ORF">GMARGA_LOCUS32733</name>
</gene>
<comment type="caution">
    <text evidence="1">The sequence shown here is derived from an EMBL/GenBank/DDBJ whole genome shotgun (WGS) entry which is preliminary data.</text>
</comment>
<reference evidence="1 2" key="1">
    <citation type="submission" date="2021-06" db="EMBL/GenBank/DDBJ databases">
        <authorList>
            <person name="Kallberg Y."/>
            <person name="Tangrot J."/>
            <person name="Rosling A."/>
        </authorList>
    </citation>
    <scope>NUCLEOTIDE SEQUENCE [LARGE SCALE GENOMIC DNA]</scope>
    <source>
        <strain evidence="1 2">120-4 pot B 10/14</strain>
    </source>
</reference>
<keyword evidence="2" id="KW-1185">Reference proteome</keyword>
<dbReference type="Proteomes" id="UP000789901">
    <property type="component" value="Unassembled WGS sequence"/>
</dbReference>
<dbReference type="EMBL" id="CAJVQB010052163">
    <property type="protein sequence ID" value="CAG8835777.1"/>
    <property type="molecule type" value="Genomic_DNA"/>
</dbReference>
<evidence type="ECO:0000313" key="1">
    <source>
        <dbReference type="EMBL" id="CAG8835777.1"/>
    </source>
</evidence>
<protein>
    <submittedName>
        <fullName evidence="1">20408_t:CDS:1</fullName>
    </submittedName>
</protein>
<sequence>DDEGEVYAELDNDDEGGVYAELDSGVYAELDDDVYSELDDATPFPDQELNRIGKVYAEQI</sequence>